<dbReference type="InterPro" id="IPR041700">
    <property type="entry name" value="OMP_b-brl_3"/>
</dbReference>
<evidence type="ECO:0000313" key="6">
    <source>
        <dbReference type="EMBL" id="PRP67735.1"/>
    </source>
</evidence>
<dbReference type="RefSeq" id="WP_105983438.1">
    <property type="nucleotide sequence ID" value="NZ_MQUC01000003.1"/>
</dbReference>
<dbReference type="PANTHER" id="PTHR40980">
    <property type="entry name" value="PLUG DOMAIN-CONTAINING PROTEIN"/>
    <property type="match status" value="1"/>
</dbReference>
<dbReference type="SUPFAM" id="SSF56935">
    <property type="entry name" value="Porins"/>
    <property type="match status" value="1"/>
</dbReference>
<dbReference type="InterPro" id="IPR008969">
    <property type="entry name" value="CarboxyPept-like_regulatory"/>
</dbReference>
<protein>
    <submittedName>
        <fullName evidence="6">TonB-dependent receptor</fullName>
    </submittedName>
</protein>
<keyword evidence="7" id="KW-1185">Reference proteome</keyword>
<dbReference type="SUPFAM" id="SSF49464">
    <property type="entry name" value="Carboxypeptidase regulatory domain-like"/>
    <property type="match status" value="1"/>
</dbReference>
<evidence type="ECO:0000259" key="5">
    <source>
        <dbReference type="Pfam" id="PF14905"/>
    </source>
</evidence>
<accession>A0A2S9WW95</accession>
<dbReference type="Gene3D" id="2.60.40.1120">
    <property type="entry name" value="Carboxypeptidase-like, regulatory domain"/>
    <property type="match status" value="1"/>
</dbReference>
<dbReference type="GO" id="GO:0009279">
    <property type="term" value="C:cell outer membrane"/>
    <property type="evidence" value="ECO:0007669"/>
    <property type="project" value="UniProtKB-SubCell"/>
</dbReference>
<dbReference type="InterPro" id="IPR036942">
    <property type="entry name" value="Beta-barrel_TonB_sf"/>
</dbReference>
<feature type="chain" id="PRO_5015648665" evidence="4">
    <location>
        <begin position="18"/>
        <end position="804"/>
    </location>
</feature>
<name>A0A2S9WW95_9FLAO</name>
<dbReference type="PANTHER" id="PTHR40980:SF4">
    <property type="entry name" value="TONB-DEPENDENT RECEPTOR-LIKE BETA-BARREL DOMAIN-CONTAINING PROTEIN"/>
    <property type="match status" value="1"/>
</dbReference>
<comment type="caution">
    <text evidence="6">The sequence shown here is derived from an EMBL/GenBank/DDBJ whole genome shotgun (WGS) entry which is preliminary data.</text>
</comment>
<dbReference type="Pfam" id="PF14905">
    <property type="entry name" value="OMP_b-brl_3"/>
    <property type="match status" value="1"/>
</dbReference>
<evidence type="ECO:0000256" key="4">
    <source>
        <dbReference type="SAM" id="SignalP"/>
    </source>
</evidence>
<gene>
    <name evidence="6" type="ORF">BST86_11840</name>
</gene>
<dbReference type="AlphaFoldDB" id="A0A2S9WW95"/>
<keyword evidence="6" id="KW-0675">Receptor</keyword>
<dbReference type="EMBL" id="MQUC01000003">
    <property type="protein sequence ID" value="PRP67735.1"/>
    <property type="molecule type" value="Genomic_DNA"/>
</dbReference>
<proteinExistence type="predicted"/>
<comment type="subcellular location">
    <subcellularLocation>
        <location evidence="1">Cell outer membrane</location>
    </subcellularLocation>
</comment>
<dbReference type="Proteomes" id="UP000239532">
    <property type="component" value="Unassembled WGS sequence"/>
</dbReference>
<keyword evidence="3" id="KW-0998">Cell outer membrane</keyword>
<feature type="domain" description="Outer membrane protein beta-barrel" evidence="5">
    <location>
        <begin position="372"/>
        <end position="776"/>
    </location>
</feature>
<evidence type="ECO:0000256" key="3">
    <source>
        <dbReference type="ARBA" id="ARBA00023237"/>
    </source>
</evidence>
<sequence>MKIITLMVLLVSLQITAQHSIQGNLIDEQNQPVAYANALLFKMPDSTYYKGTTTDDNGRFKMENIATGDYTFAASYIGYVTLSRKLTINNTTNLNDLLLSTATESLDGVTVTARRPTIEKRPDRLIFNVVNTSLSTSNAANILKNTPGVFEMNGSYMVQNATAVIYINDRRVYITQDELNDFLRSQSGDNIKSVEVITNPSANYDAEGVAVININTSKGVSLGYKGSINGSYSIDELAKYQIGTSQFYKNNWVNIYANYSYNPRKDLKLDEAQVGFFNPDGSRSSRWFTDFEKVTESDAHNLNTAIDFTLDDSNDISISANYSANNNQDVRTDVETFILPSGSMSFDGFDTNSDLAIDRTTGFVNAAWNNSFNQGAGRFSLEGNYIFTDRDKTQDLLSNFFDQNGATTSTNSFFTDAAQTIDIAVAKADYENTIGNYLLKAGAKFSDVSSTSQLDFFDTDTGSRQFNAALSDRFIYDENIYAAYFQVDRDWDRWAMALGLRAEQTDVEGDSRSLGQVNTQEYFELFPNLSVTNQVSDNHSLTLSYRRSIERPRYESLNPFTYFINDNNVNTGNPNLRPSFTNRLDLNWTIKNQYSFDLYYVNTKGALAILPFQDNQTNVLNSQNVNMEYERQYSFDFSTYKYLTQSIFVQLQTSLYHQENEFRALKSEKELQKLNITGFYFSAFSRITLSKDRTLSLDVNTSYLSNYLAGSYELKDRLETKIGFYKSLWNNRAFVTLDYSDIFLSQNQPLRSRYQNQDNEFLAIPETNLITIGFTYKFGNFRLSNRDVSTPDDQERTNAKGVGF</sequence>
<evidence type="ECO:0000256" key="1">
    <source>
        <dbReference type="ARBA" id="ARBA00004442"/>
    </source>
</evidence>
<keyword evidence="2" id="KW-0472">Membrane</keyword>
<reference evidence="6 7" key="1">
    <citation type="submission" date="2016-11" db="EMBL/GenBank/DDBJ databases">
        <title>Trade-off between light-utilization and light-protection in marine flavobacteria.</title>
        <authorList>
            <person name="Kumagai Y."/>
        </authorList>
    </citation>
    <scope>NUCLEOTIDE SEQUENCE [LARGE SCALE GENOMIC DNA]</scope>
    <source>
        <strain evidence="6 7">JCM 17109</strain>
    </source>
</reference>
<dbReference type="Pfam" id="PF13715">
    <property type="entry name" value="CarbopepD_reg_2"/>
    <property type="match status" value="1"/>
</dbReference>
<feature type="signal peptide" evidence="4">
    <location>
        <begin position="1"/>
        <end position="17"/>
    </location>
</feature>
<evidence type="ECO:0000313" key="7">
    <source>
        <dbReference type="Proteomes" id="UP000239532"/>
    </source>
</evidence>
<dbReference type="OrthoDB" id="8764943at2"/>
<organism evidence="6 7">
    <name type="scientific">Nonlabens agnitus</name>
    <dbReference type="NCBI Taxonomy" id="870484"/>
    <lineage>
        <taxon>Bacteria</taxon>
        <taxon>Pseudomonadati</taxon>
        <taxon>Bacteroidota</taxon>
        <taxon>Flavobacteriia</taxon>
        <taxon>Flavobacteriales</taxon>
        <taxon>Flavobacteriaceae</taxon>
        <taxon>Nonlabens</taxon>
    </lineage>
</organism>
<keyword evidence="4" id="KW-0732">Signal</keyword>
<evidence type="ECO:0000256" key="2">
    <source>
        <dbReference type="ARBA" id="ARBA00023136"/>
    </source>
</evidence>
<dbReference type="Gene3D" id="2.40.170.20">
    <property type="entry name" value="TonB-dependent receptor, beta-barrel domain"/>
    <property type="match status" value="1"/>
</dbReference>